<evidence type="ECO:0000259" key="1">
    <source>
        <dbReference type="Pfam" id="PF01345"/>
    </source>
</evidence>
<comment type="caution">
    <text evidence="2">The sequence shown here is derived from an EMBL/GenBank/DDBJ whole genome shotgun (WGS) entry which is preliminary data.</text>
</comment>
<dbReference type="InterPro" id="IPR001434">
    <property type="entry name" value="OmcB-like_DUF11"/>
</dbReference>
<name>A0ABW3MJK0_9PSEU</name>
<gene>
    <name evidence="2" type="ORF">ACFQ1S_29640</name>
</gene>
<dbReference type="Pfam" id="PF01345">
    <property type="entry name" value="DUF11"/>
    <property type="match status" value="1"/>
</dbReference>
<reference evidence="3" key="1">
    <citation type="journal article" date="2019" name="Int. J. Syst. Evol. Microbiol.">
        <title>The Global Catalogue of Microorganisms (GCM) 10K type strain sequencing project: providing services to taxonomists for standard genome sequencing and annotation.</title>
        <authorList>
            <consortium name="The Broad Institute Genomics Platform"/>
            <consortium name="The Broad Institute Genome Sequencing Center for Infectious Disease"/>
            <person name="Wu L."/>
            <person name="Ma J."/>
        </authorList>
    </citation>
    <scope>NUCLEOTIDE SEQUENCE [LARGE SCALE GENOMIC DNA]</scope>
    <source>
        <strain evidence="3">JCM 31486</strain>
    </source>
</reference>
<feature type="domain" description="DUF11" evidence="1">
    <location>
        <begin position="29"/>
        <end position="101"/>
    </location>
</feature>
<protein>
    <recommendedName>
        <fullName evidence="1">DUF11 domain-containing protein</fullName>
    </recommendedName>
</protein>
<dbReference type="EMBL" id="JBHTIS010002157">
    <property type="protein sequence ID" value="MFD1049404.1"/>
    <property type="molecule type" value="Genomic_DNA"/>
</dbReference>
<feature type="non-terminal residue" evidence="2">
    <location>
        <position position="1"/>
    </location>
</feature>
<sequence length="113" mass="11474">HVVQGQLVGRNGSTDPVDLGPVNVITQADLAVSITATPKFGLLVPRIDVTVKVTNKGPGTLRSAEVRGTLTTGLTANSGTGCTGGSQPVCTFGQLAAGWGSSLRSRSTCPWPS</sequence>
<keyword evidence="3" id="KW-1185">Reference proteome</keyword>
<evidence type="ECO:0000313" key="3">
    <source>
        <dbReference type="Proteomes" id="UP001597045"/>
    </source>
</evidence>
<evidence type="ECO:0000313" key="2">
    <source>
        <dbReference type="EMBL" id="MFD1049404.1"/>
    </source>
</evidence>
<proteinExistence type="predicted"/>
<accession>A0ABW3MJK0</accession>
<organism evidence="2 3">
    <name type="scientific">Kibdelosporangium lantanae</name>
    <dbReference type="NCBI Taxonomy" id="1497396"/>
    <lineage>
        <taxon>Bacteria</taxon>
        <taxon>Bacillati</taxon>
        <taxon>Actinomycetota</taxon>
        <taxon>Actinomycetes</taxon>
        <taxon>Pseudonocardiales</taxon>
        <taxon>Pseudonocardiaceae</taxon>
        <taxon>Kibdelosporangium</taxon>
    </lineage>
</organism>
<dbReference type="Proteomes" id="UP001597045">
    <property type="component" value="Unassembled WGS sequence"/>
</dbReference>